<reference evidence="2 3" key="1">
    <citation type="journal article" date="2019" name="J. Hered.">
        <title>An Improved Genome Assembly for Drosophila navojoa, the Basal Species in the mojavensis Cluster.</title>
        <authorList>
            <person name="Vanderlinde T."/>
            <person name="Dupim E.G."/>
            <person name="Nazario-Yepiz N.O."/>
            <person name="Carvalho A.B."/>
        </authorList>
    </citation>
    <scope>NUCLEOTIDE SEQUENCE [LARGE SCALE GENOMIC DNA]</scope>
    <source>
        <strain evidence="2">Navoj_Jal97</strain>
        <tissue evidence="2">Whole organism</tissue>
    </source>
</reference>
<name>A0A484BR80_DRONA</name>
<organism evidence="2 3">
    <name type="scientific">Drosophila navojoa</name>
    <name type="common">Fruit fly</name>
    <dbReference type="NCBI Taxonomy" id="7232"/>
    <lineage>
        <taxon>Eukaryota</taxon>
        <taxon>Metazoa</taxon>
        <taxon>Ecdysozoa</taxon>
        <taxon>Arthropoda</taxon>
        <taxon>Hexapoda</taxon>
        <taxon>Insecta</taxon>
        <taxon>Pterygota</taxon>
        <taxon>Neoptera</taxon>
        <taxon>Endopterygota</taxon>
        <taxon>Diptera</taxon>
        <taxon>Brachycera</taxon>
        <taxon>Muscomorpha</taxon>
        <taxon>Ephydroidea</taxon>
        <taxon>Drosophilidae</taxon>
        <taxon>Drosophila</taxon>
    </lineage>
</organism>
<feature type="compositionally biased region" description="Polar residues" evidence="1">
    <location>
        <begin position="44"/>
        <end position="57"/>
    </location>
</feature>
<gene>
    <name evidence="2" type="ORF">AWZ03_002406</name>
</gene>
<evidence type="ECO:0000313" key="3">
    <source>
        <dbReference type="Proteomes" id="UP000295192"/>
    </source>
</evidence>
<proteinExistence type="predicted"/>
<accession>A0A484BR80</accession>
<dbReference type="EMBL" id="LSRL02000010">
    <property type="protein sequence ID" value="TDG51319.1"/>
    <property type="molecule type" value="Genomic_DNA"/>
</dbReference>
<dbReference type="Proteomes" id="UP000295192">
    <property type="component" value="Unassembled WGS sequence"/>
</dbReference>
<dbReference type="AlphaFoldDB" id="A0A484BR80"/>
<comment type="caution">
    <text evidence="2">The sequence shown here is derived from an EMBL/GenBank/DDBJ whole genome shotgun (WGS) entry which is preliminary data.</text>
</comment>
<evidence type="ECO:0000256" key="1">
    <source>
        <dbReference type="SAM" id="MobiDB-lite"/>
    </source>
</evidence>
<keyword evidence="3" id="KW-1185">Reference proteome</keyword>
<feature type="region of interest" description="Disordered" evidence="1">
    <location>
        <begin position="22"/>
        <end position="72"/>
    </location>
</feature>
<evidence type="ECO:0000313" key="2">
    <source>
        <dbReference type="EMBL" id="TDG51319.1"/>
    </source>
</evidence>
<sequence>MPRTPKFPELAVTSCEFARTTARQAHSHKTRQKNELTAEIVSGGVSSDNAPQGSSDFGGTEAANPYAYTSGL</sequence>
<protein>
    <submittedName>
        <fullName evidence="2">Uncharacterized protein</fullName>
    </submittedName>
</protein>